<name>A0A1X2HKF5_9FUNG</name>
<feature type="transmembrane region" description="Helical" evidence="1">
    <location>
        <begin position="21"/>
        <end position="39"/>
    </location>
</feature>
<evidence type="ECO:0000256" key="1">
    <source>
        <dbReference type="SAM" id="Phobius"/>
    </source>
</evidence>
<evidence type="ECO:0000313" key="2">
    <source>
        <dbReference type="EMBL" id="ORY99830.1"/>
    </source>
</evidence>
<sequence>NMSIITEKKKNRLCTRESLPFYIHYGFVNISNAVVLYILNGLPVQSSFVFVFR</sequence>
<gene>
    <name evidence="2" type="ORF">BCR42DRAFT_430017</name>
</gene>
<comment type="caution">
    <text evidence="2">The sequence shown here is derived from an EMBL/GenBank/DDBJ whole genome shotgun (WGS) entry which is preliminary data.</text>
</comment>
<dbReference type="EMBL" id="MCGE01000058">
    <property type="protein sequence ID" value="ORY99830.1"/>
    <property type="molecule type" value="Genomic_DNA"/>
</dbReference>
<dbReference type="AlphaFoldDB" id="A0A1X2HKF5"/>
<keyword evidence="1" id="KW-1133">Transmembrane helix</keyword>
<evidence type="ECO:0000313" key="3">
    <source>
        <dbReference type="Proteomes" id="UP000193560"/>
    </source>
</evidence>
<proteinExistence type="predicted"/>
<organism evidence="2 3">
    <name type="scientific">Absidia repens</name>
    <dbReference type="NCBI Taxonomy" id="90262"/>
    <lineage>
        <taxon>Eukaryota</taxon>
        <taxon>Fungi</taxon>
        <taxon>Fungi incertae sedis</taxon>
        <taxon>Mucoromycota</taxon>
        <taxon>Mucoromycotina</taxon>
        <taxon>Mucoromycetes</taxon>
        <taxon>Mucorales</taxon>
        <taxon>Cunninghamellaceae</taxon>
        <taxon>Absidia</taxon>
    </lineage>
</organism>
<accession>A0A1X2HKF5</accession>
<keyword evidence="3" id="KW-1185">Reference proteome</keyword>
<keyword evidence="1" id="KW-0472">Membrane</keyword>
<keyword evidence="1" id="KW-0812">Transmembrane</keyword>
<dbReference type="Proteomes" id="UP000193560">
    <property type="component" value="Unassembled WGS sequence"/>
</dbReference>
<feature type="non-terminal residue" evidence="2">
    <location>
        <position position="1"/>
    </location>
</feature>
<reference evidence="2 3" key="1">
    <citation type="submission" date="2016-07" db="EMBL/GenBank/DDBJ databases">
        <title>Pervasive Adenine N6-methylation of Active Genes in Fungi.</title>
        <authorList>
            <consortium name="DOE Joint Genome Institute"/>
            <person name="Mondo S.J."/>
            <person name="Dannebaum R.O."/>
            <person name="Kuo R.C."/>
            <person name="Labutti K."/>
            <person name="Haridas S."/>
            <person name="Kuo A."/>
            <person name="Salamov A."/>
            <person name="Ahrendt S.R."/>
            <person name="Lipzen A."/>
            <person name="Sullivan W."/>
            <person name="Andreopoulos W.B."/>
            <person name="Clum A."/>
            <person name="Lindquist E."/>
            <person name="Daum C."/>
            <person name="Ramamoorthy G.K."/>
            <person name="Gryganskyi A."/>
            <person name="Culley D."/>
            <person name="Magnuson J.K."/>
            <person name="James T.Y."/>
            <person name="O'Malley M.A."/>
            <person name="Stajich J.E."/>
            <person name="Spatafora J.W."/>
            <person name="Visel A."/>
            <person name="Grigoriev I.V."/>
        </authorList>
    </citation>
    <scope>NUCLEOTIDE SEQUENCE [LARGE SCALE GENOMIC DNA]</scope>
    <source>
        <strain evidence="2 3">NRRL 1336</strain>
    </source>
</reference>
<protein>
    <submittedName>
        <fullName evidence="2">Uncharacterized protein</fullName>
    </submittedName>
</protein>